<proteinExistence type="predicted"/>
<dbReference type="AlphaFoldDB" id="A0A6H9YNB5"/>
<sequence>MLRMVLCKGTPQRNTTPPNKPSITCTGMLCSAAPAMVSTCLGQRRNWPMTDPDLDVAARLADVTANLDAYIEAKATEIAAARIAAVEERAERKLAEMRAEHATEMQRSEDLIAELRRQLKPLARHMEVCMESRAERAREAEAGGDGQLLLEAARQVINEQRVDQNWIQRHVQVGFATAGRLLTLLEEHGVIGPVPATRSGQRQVLVPKDRRNAELERLRAVVEGGHDDA</sequence>
<keyword evidence="4" id="KW-1185">Reference proteome</keyword>
<dbReference type="Pfam" id="PF09397">
    <property type="entry name" value="FtsK_gamma"/>
    <property type="match status" value="1"/>
</dbReference>
<dbReference type="Proteomes" id="UP000468735">
    <property type="component" value="Unassembled WGS sequence"/>
</dbReference>
<name>A0A6H9YNB5_9ACTN</name>
<dbReference type="InterPro" id="IPR036390">
    <property type="entry name" value="WH_DNA-bd_sf"/>
</dbReference>
<keyword evidence="1" id="KW-0175">Coiled coil</keyword>
<dbReference type="OrthoDB" id="4548993at2"/>
<feature type="coiled-coil region" evidence="1">
    <location>
        <begin position="80"/>
        <end position="118"/>
    </location>
</feature>
<dbReference type="InterPro" id="IPR036388">
    <property type="entry name" value="WH-like_DNA-bd_sf"/>
</dbReference>
<accession>A0A6H9YNB5</accession>
<organism evidence="3 4">
    <name type="scientific">Actinomadura rudentiformis</name>
    <dbReference type="NCBI Taxonomy" id="359158"/>
    <lineage>
        <taxon>Bacteria</taxon>
        <taxon>Bacillati</taxon>
        <taxon>Actinomycetota</taxon>
        <taxon>Actinomycetes</taxon>
        <taxon>Streptosporangiales</taxon>
        <taxon>Thermomonosporaceae</taxon>
        <taxon>Actinomadura</taxon>
    </lineage>
</organism>
<dbReference type="InterPro" id="IPR018541">
    <property type="entry name" value="Ftsk_gamma"/>
</dbReference>
<feature type="domain" description="FtsK gamma" evidence="2">
    <location>
        <begin position="142"/>
        <end position="209"/>
    </location>
</feature>
<dbReference type="SMART" id="SM00843">
    <property type="entry name" value="Ftsk_gamma"/>
    <property type="match status" value="1"/>
</dbReference>
<evidence type="ECO:0000313" key="4">
    <source>
        <dbReference type="Proteomes" id="UP000468735"/>
    </source>
</evidence>
<dbReference type="EMBL" id="WBMT01000007">
    <property type="protein sequence ID" value="KAB2348454.1"/>
    <property type="molecule type" value="Genomic_DNA"/>
</dbReference>
<reference evidence="3 4" key="1">
    <citation type="submission" date="2019-09" db="EMBL/GenBank/DDBJ databases">
        <title>Actinomadura physcomitrii sp. nov., a novel actinomycete isolated from moss [Physcomitrium sphaericum (Ludw) Fuernr].</title>
        <authorList>
            <person name="Zhuang X."/>
            <person name="Liu C."/>
        </authorList>
    </citation>
    <scope>NUCLEOTIDE SEQUENCE [LARGE SCALE GENOMIC DNA]</scope>
    <source>
        <strain evidence="3 4">HMC1</strain>
    </source>
</reference>
<dbReference type="SUPFAM" id="SSF46785">
    <property type="entry name" value="Winged helix' DNA-binding domain"/>
    <property type="match status" value="1"/>
</dbReference>
<protein>
    <recommendedName>
        <fullName evidence="2">FtsK gamma domain-containing protein</fullName>
    </recommendedName>
</protein>
<comment type="caution">
    <text evidence="3">The sequence shown here is derived from an EMBL/GenBank/DDBJ whole genome shotgun (WGS) entry which is preliminary data.</text>
</comment>
<gene>
    <name evidence="3" type="ORF">F8566_16860</name>
</gene>
<evidence type="ECO:0000313" key="3">
    <source>
        <dbReference type="EMBL" id="KAB2348454.1"/>
    </source>
</evidence>
<evidence type="ECO:0000256" key="1">
    <source>
        <dbReference type="SAM" id="Coils"/>
    </source>
</evidence>
<dbReference type="Gene3D" id="1.10.10.10">
    <property type="entry name" value="Winged helix-like DNA-binding domain superfamily/Winged helix DNA-binding domain"/>
    <property type="match status" value="1"/>
</dbReference>
<evidence type="ECO:0000259" key="2">
    <source>
        <dbReference type="SMART" id="SM00843"/>
    </source>
</evidence>